<evidence type="ECO:0000313" key="2">
    <source>
        <dbReference type="EMBL" id="ARC51299.1"/>
    </source>
</evidence>
<reference evidence="3" key="1">
    <citation type="submission" date="2017-03" db="EMBL/GenBank/DDBJ databases">
        <title>FDA dAtabase for Regulatory Grade micrObial Sequences (FDA-ARGOS): Supporting development and validation of Infectious Disease Dx tests.</title>
        <authorList>
            <person name="Campos J."/>
            <person name="Goldberg B."/>
            <person name="Tallon L."/>
            <person name="Sadzewicz L."/>
            <person name="Sengamalay N."/>
            <person name="Ott S."/>
            <person name="Godinez A."/>
            <person name="Nagaraj S."/>
            <person name="Vyas G."/>
            <person name="Aluvathingal J."/>
            <person name="Nadendla S."/>
            <person name="Geyer C."/>
            <person name="Nandy P."/>
            <person name="Hobson J."/>
            <person name="Sichtig H."/>
        </authorList>
    </citation>
    <scope>NUCLEOTIDE SEQUENCE [LARGE SCALE GENOMIC DNA]</scope>
    <source>
        <strain evidence="3">FDAARGOS_260</strain>
    </source>
</reference>
<dbReference type="RefSeq" id="WP_080614049.1">
    <property type="nucleotide sequence ID" value="NZ_CP020452.2"/>
</dbReference>
<feature type="domain" description="Abortive phage infection protein C-terminal" evidence="1">
    <location>
        <begin position="263"/>
        <end position="509"/>
    </location>
</feature>
<accession>A0ABM6JCG8</accession>
<gene>
    <name evidence="2" type="ORF">A6J88_08760</name>
</gene>
<keyword evidence="3" id="KW-1185">Reference proteome</keyword>
<sequence>MKDIILNNLLINFSEQYQISSLHEDEQFEHFANFNIVSKLYPREIENIEYLSTGGGEDTGIDGCAIIVNNSIVSSVEEIDDLLKLNGTLTVKFIFIQSKNQDKFESDKVGTFIFGVRNFFENDSHLRQNEKIKELRKLKEKIYKHSVDFSDNPELQLFFVTTGKWKDPTDIVNRANKELEILNQQNLFKNIPKIDFYDSDRLQTVYKEISRRFVKEVRFDNSISLPDTLKNTGVKQSLIGSMAVTDFIKLISDSDDNLLQGLFFDNVRDFQGENKINKEISSTIESMEYQELLPLMNNGITIIAKQAERTGQKIKLTDFQIVNGCQSSNILFKHKDKLSNNTHIIVKIIETADQDIINKIIKATNRQTEVKDEAFEALKPFHKVLEDFYLAQATKSNYPIYYERRSKQYLGSGKIKAHQVITLSNQIKTYVATVFEQPQSTHRYYGELLNSNRNKMFKHDDKGRLIHYYLSAYILNRLEYMFSSGLIYKRFKNFRYHIVFLSYIDLCKRFKINDDLMEKIADDVLKDIFIKSCKTINLELKKYSSMRDYDLIRSKDFTQKIKQAWI</sequence>
<dbReference type="EMBL" id="CP020452">
    <property type="protein sequence ID" value="ARC51299.1"/>
    <property type="molecule type" value="Genomic_DNA"/>
</dbReference>
<evidence type="ECO:0000313" key="3">
    <source>
        <dbReference type="Proteomes" id="UP000191272"/>
    </source>
</evidence>
<dbReference type="Pfam" id="PF10592">
    <property type="entry name" value="AIPR"/>
    <property type="match status" value="1"/>
</dbReference>
<name>A0ABM6JCG8_NEIMU</name>
<protein>
    <submittedName>
        <fullName evidence="2">AIPR protein</fullName>
    </submittedName>
</protein>
<dbReference type="Proteomes" id="UP000191272">
    <property type="component" value="Chromosome"/>
</dbReference>
<evidence type="ECO:0000259" key="1">
    <source>
        <dbReference type="Pfam" id="PF10592"/>
    </source>
</evidence>
<organism evidence="2 3">
    <name type="scientific">Neisseria mucosa</name>
    <dbReference type="NCBI Taxonomy" id="488"/>
    <lineage>
        <taxon>Bacteria</taxon>
        <taxon>Pseudomonadati</taxon>
        <taxon>Pseudomonadota</taxon>
        <taxon>Betaproteobacteria</taxon>
        <taxon>Neisseriales</taxon>
        <taxon>Neisseriaceae</taxon>
        <taxon>Neisseria</taxon>
    </lineage>
</organism>
<dbReference type="InterPro" id="IPR018891">
    <property type="entry name" value="AIPR_C"/>
</dbReference>
<proteinExistence type="predicted"/>